<dbReference type="Gene3D" id="2.40.40.10">
    <property type="entry name" value="RlpA-like domain"/>
    <property type="match status" value="1"/>
</dbReference>
<evidence type="ECO:0000256" key="1">
    <source>
        <dbReference type="SAM" id="SignalP"/>
    </source>
</evidence>
<dbReference type="RefSeq" id="WP_232226574.1">
    <property type="nucleotide sequence ID" value="NZ_CP007514.1"/>
</dbReference>
<feature type="domain" description="RlpA-like protein double-psi beta-barrel" evidence="2">
    <location>
        <begin position="43"/>
        <end position="124"/>
    </location>
</feature>
<dbReference type="CDD" id="cd22268">
    <property type="entry name" value="DPBB_RlpA-like"/>
    <property type="match status" value="1"/>
</dbReference>
<keyword evidence="3" id="KW-0449">Lipoprotein</keyword>
<dbReference type="EMBL" id="CP007514">
    <property type="protein sequence ID" value="AHY45471.1"/>
    <property type="molecule type" value="Genomic_DNA"/>
</dbReference>
<dbReference type="AlphaFoldDB" id="A0A023WZU2"/>
<dbReference type="KEGG" id="rrd:RradSPS_0188"/>
<dbReference type="InterPro" id="IPR009009">
    <property type="entry name" value="RlpA-like_DPBB"/>
</dbReference>
<sequence length="155" mass="15473">MKSFHPVHSVRKVRVAVASFAAAGLMAVGAVLSAGPAQAEPVVASYYGAELAGSPTASGVPFDPSALTAAHPSLPFGTQLEVCYQGCVTVTVNDRGPFVEGRGLDLSQGAAEAIGLYGVDTVEMNVVGGAEATGQAATDASAAGYGTGAEYGVYY</sequence>
<keyword evidence="1" id="KW-0732">Signal</keyword>
<dbReference type="eggNOG" id="COG0797">
    <property type="taxonomic scope" value="Bacteria"/>
</dbReference>
<organism evidence="3 5">
    <name type="scientific">Rubrobacter radiotolerans</name>
    <name type="common">Arthrobacter radiotolerans</name>
    <dbReference type="NCBI Taxonomy" id="42256"/>
    <lineage>
        <taxon>Bacteria</taxon>
        <taxon>Bacillati</taxon>
        <taxon>Actinomycetota</taxon>
        <taxon>Rubrobacteria</taxon>
        <taxon>Rubrobacterales</taxon>
        <taxon>Rubrobacteraceae</taxon>
        <taxon>Rubrobacter</taxon>
    </lineage>
</organism>
<feature type="signal peptide" evidence="1">
    <location>
        <begin position="1"/>
        <end position="39"/>
    </location>
</feature>
<dbReference type="Proteomes" id="UP001281130">
    <property type="component" value="Unassembled WGS sequence"/>
</dbReference>
<keyword evidence="5" id="KW-1185">Reference proteome</keyword>
<dbReference type="Proteomes" id="UP000025229">
    <property type="component" value="Chromosome"/>
</dbReference>
<dbReference type="EMBL" id="JAWXXX010000001">
    <property type="protein sequence ID" value="MDX5892882.1"/>
    <property type="molecule type" value="Genomic_DNA"/>
</dbReference>
<evidence type="ECO:0000313" key="4">
    <source>
        <dbReference type="EMBL" id="MDX5892882.1"/>
    </source>
</evidence>
<gene>
    <name evidence="3" type="ORF">RradSPS_0188</name>
    <name evidence="4" type="ORF">SIL72_02455</name>
</gene>
<reference evidence="3 5" key="1">
    <citation type="submission" date="2014-03" db="EMBL/GenBank/DDBJ databases">
        <title>Complete genome sequence of the Radio-Resistant Rubrobacter radiotolerans RSPS-4.</title>
        <authorList>
            <person name="Egas C.C."/>
            <person name="Barroso C.C."/>
            <person name="Froufe H.J.C."/>
            <person name="Pacheco J.J."/>
            <person name="Albuquerque L.L."/>
            <person name="da Costa M.M.S."/>
        </authorList>
    </citation>
    <scope>NUCLEOTIDE SEQUENCE [LARGE SCALE GENOMIC DNA]</scope>
    <source>
        <strain evidence="3 5">RSPS-4</strain>
    </source>
</reference>
<dbReference type="STRING" id="42256.RradSPS_0188"/>
<evidence type="ECO:0000313" key="5">
    <source>
        <dbReference type="Proteomes" id="UP000025229"/>
    </source>
</evidence>
<proteinExistence type="predicted"/>
<feature type="chain" id="PRO_5001525131" evidence="1">
    <location>
        <begin position="40"/>
        <end position="155"/>
    </location>
</feature>
<accession>A0A023WZU2</accession>
<reference evidence="4" key="2">
    <citation type="submission" date="2023-11" db="EMBL/GenBank/DDBJ databases">
        <title>MicrobeMod: A computational toolkit for identifying prokaryotic methylation and restriction-modification with nanopore sequencing.</title>
        <authorList>
            <person name="Crits-Christoph A."/>
            <person name="Kang S.C."/>
            <person name="Lee H."/>
            <person name="Ostrov N."/>
        </authorList>
    </citation>
    <scope>NUCLEOTIDE SEQUENCE</scope>
    <source>
        <strain evidence="4">ATCC 51242</strain>
    </source>
</reference>
<name>A0A023WZU2_RUBRA</name>
<dbReference type="InterPro" id="IPR036908">
    <property type="entry name" value="RlpA-like_sf"/>
</dbReference>
<dbReference type="PANTHER" id="PTHR34183:SF8">
    <property type="entry name" value="ENDOLYTIC PEPTIDOGLYCAN TRANSGLYCOSYLASE RLPA-RELATED"/>
    <property type="match status" value="1"/>
</dbReference>
<dbReference type="PANTHER" id="PTHR34183">
    <property type="entry name" value="ENDOLYTIC PEPTIDOGLYCAN TRANSGLYCOSYLASE RLPA"/>
    <property type="match status" value="1"/>
</dbReference>
<dbReference type="HOGENOM" id="CLU_042923_7_2_11"/>
<protein>
    <submittedName>
        <fullName evidence="3">Rare lipoprotein A (RlpA)-like double-psi beta-barrel</fullName>
    </submittedName>
    <submittedName>
        <fullName evidence="4">Septal ring lytic transglycosylase RlpA family protein</fullName>
    </submittedName>
</protein>
<dbReference type="SUPFAM" id="SSF50685">
    <property type="entry name" value="Barwin-like endoglucanases"/>
    <property type="match status" value="1"/>
</dbReference>
<evidence type="ECO:0000259" key="2">
    <source>
        <dbReference type="Pfam" id="PF03330"/>
    </source>
</evidence>
<evidence type="ECO:0000313" key="3">
    <source>
        <dbReference type="EMBL" id="AHY45471.1"/>
    </source>
</evidence>
<dbReference type="Pfam" id="PF03330">
    <property type="entry name" value="DPBB_1"/>
    <property type="match status" value="1"/>
</dbReference>